<reference evidence="1" key="1">
    <citation type="submission" date="2025-08" db="UniProtKB">
        <authorList>
            <consortium name="Ensembl"/>
        </authorList>
    </citation>
    <scope>IDENTIFICATION</scope>
</reference>
<evidence type="ECO:0000313" key="1">
    <source>
        <dbReference type="Ensembl" id="ENSCCRP00015073635.1"/>
    </source>
</evidence>
<dbReference type="AlphaFoldDB" id="A0A8C1ZED2"/>
<protein>
    <submittedName>
        <fullName evidence="1">Uncharacterized protein</fullName>
    </submittedName>
</protein>
<dbReference type="Ensembl" id="ENSCCRT00015076028.1">
    <property type="protein sequence ID" value="ENSCCRP00015073635.1"/>
    <property type="gene ID" value="ENSCCRG00015029827.1"/>
</dbReference>
<name>A0A8C1ZED2_CYPCA</name>
<accession>A0A8C1ZED2</accession>
<evidence type="ECO:0000313" key="2">
    <source>
        <dbReference type="Proteomes" id="UP000694700"/>
    </source>
</evidence>
<proteinExistence type="predicted"/>
<dbReference type="Proteomes" id="UP000694700">
    <property type="component" value="Unplaced"/>
</dbReference>
<sequence length="87" mass="9801">MEQCRILRFTQFFCLTVAAGPELVYSCCKKVSTANVTDPKSSMCEALRLNRESSAVILDNDGCRRKLNSFCKLIPNNMLKYSKIKSA</sequence>
<organism evidence="1 2">
    <name type="scientific">Cyprinus carpio</name>
    <name type="common">Common carp</name>
    <dbReference type="NCBI Taxonomy" id="7962"/>
    <lineage>
        <taxon>Eukaryota</taxon>
        <taxon>Metazoa</taxon>
        <taxon>Chordata</taxon>
        <taxon>Craniata</taxon>
        <taxon>Vertebrata</taxon>
        <taxon>Euteleostomi</taxon>
        <taxon>Actinopterygii</taxon>
        <taxon>Neopterygii</taxon>
        <taxon>Teleostei</taxon>
        <taxon>Ostariophysi</taxon>
        <taxon>Cypriniformes</taxon>
        <taxon>Cyprinidae</taxon>
        <taxon>Cyprininae</taxon>
        <taxon>Cyprinus</taxon>
    </lineage>
</organism>